<dbReference type="Pfam" id="PF02537">
    <property type="entry name" value="CRCB"/>
    <property type="match status" value="1"/>
</dbReference>
<dbReference type="EMBL" id="JAQJAC010000010">
    <property type="protein sequence ID" value="KAJ5569215.1"/>
    <property type="molecule type" value="Genomic_DNA"/>
</dbReference>
<dbReference type="AlphaFoldDB" id="A0AAD6DAJ5"/>
<organism evidence="10 11">
    <name type="scientific">Penicillium hetheringtonii</name>
    <dbReference type="NCBI Taxonomy" id="911720"/>
    <lineage>
        <taxon>Eukaryota</taxon>
        <taxon>Fungi</taxon>
        <taxon>Dikarya</taxon>
        <taxon>Ascomycota</taxon>
        <taxon>Pezizomycotina</taxon>
        <taxon>Eurotiomycetes</taxon>
        <taxon>Eurotiomycetidae</taxon>
        <taxon>Eurotiales</taxon>
        <taxon>Aspergillaceae</taxon>
        <taxon>Penicillium</taxon>
    </lineage>
</organism>
<feature type="transmembrane region" description="Helical" evidence="9">
    <location>
        <begin position="99"/>
        <end position="119"/>
    </location>
</feature>
<dbReference type="GO" id="GO:0005886">
    <property type="term" value="C:plasma membrane"/>
    <property type="evidence" value="ECO:0007669"/>
    <property type="project" value="UniProtKB-SubCell"/>
</dbReference>
<keyword evidence="4 9" id="KW-0812">Transmembrane</keyword>
<keyword evidence="3" id="KW-1003">Cell membrane</keyword>
<evidence type="ECO:0000256" key="8">
    <source>
        <dbReference type="ARBA" id="ARBA00035585"/>
    </source>
</evidence>
<keyword evidence="6 9" id="KW-0472">Membrane</keyword>
<keyword evidence="11" id="KW-1185">Reference proteome</keyword>
<name>A0AAD6DAJ5_9EURO</name>
<dbReference type="GO" id="GO:1903425">
    <property type="term" value="F:fluoride transmembrane transporter activity"/>
    <property type="evidence" value="ECO:0007669"/>
    <property type="project" value="TreeGrafter"/>
</dbReference>
<evidence type="ECO:0000256" key="5">
    <source>
        <dbReference type="ARBA" id="ARBA00022989"/>
    </source>
</evidence>
<dbReference type="InterPro" id="IPR003691">
    <property type="entry name" value="FluC"/>
</dbReference>
<comment type="caution">
    <text evidence="10">The sequence shown here is derived from an EMBL/GenBank/DDBJ whole genome shotgun (WGS) entry which is preliminary data.</text>
</comment>
<dbReference type="PANTHER" id="PTHR28259">
    <property type="entry name" value="FLUORIDE EXPORT PROTEIN 1-RELATED"/>
    <property type="match status" value="1"/>
</dbReference>
<evidence type="ECO:0000256" key="4">
    <source>
        <dbReference type="ARBA" id="ARBA00022692"/>
    </source>
</evidence>
<comment type="similarity">
    <text evidence="7">Belongs to the fluoride channel Fluc/FEX (TC 1.A.43) family.</text>
</comment>
<proteinExistence type="inferred from homology"/>
<evidence type="ECO:0000313" key="11">
    <source>
        <dbReference type="Proteomes" id="UP001216150"/>
    </source>
</evidence>
<feature type="transmembrane region" description="Helical" evidence="9">
    <location>
        <begin position="131"/>
        <end position="151"/>
    </location>
</feature>
<feature type="transmembrane region" description="Helical" evidence="9">
    <location>
        <begin position="57"/>
        <end position="79"/>
    </location>
</feature>
<dbReference type="PANTHER" id="PTHR28259:SF1">
    <property type="entry name" value="FLUORIDE EXPORT PROTEIN 1-RELATED"/>
    <property type="match status" value="1"/>
</dbReference>
<protein>
    <submittedName>
        <fullName evidence="10">CrcB-like protein-domain-containing protein</fullName>
    </submittedName>
</protein>
<evidence type="ECO:0000256" key="9">
    <source>
        <dbReference type="SAM" id="Phobius"/>
    </source>
</evidence>
<comment type="subcellular location">
    <subcellularLocation>
        <location evidence="2">Cell membrane</location>
        <topology evidence="2">Multi-pass membrane protein</topology>
    </subcellularLocation>
</comment>
<gene>
    <name evidence="10" type="ORF">N7450_011701</name>
</gene>
<accession>A0AAD6DAJ5</accession>
<comment type="function">
    <text evidence="1">Fluoride channel required for the rapid expulsion of cytoplasmic fluoride.</text>
</comment>
<reference evidence="10 11" key="1">
    <citation type="journal article" date="2023" name="IMA Fungus">
        <title>Comparative genomic study of the Penicillium genus elucidates a diverse pangenome and 15 lateral gene transfer events.</title>
        <authorList>
            <person name="Petersen C."/>
            <person name="Sorensen T."/>
            <person name="Nielsen M.R."/>
            <person name="Sondergaard T.E."/>
            <person name="Sorensen J.L."/>
            <person name="Fitzpatrick D.A."/>
            <person name="Frisvad J.C."/>
            <person name="Nielsen K.L."/>
        </authorList>
    </citation>
    <scope>NUCLEOTIDE SEQUENCE [LARGE SCALE GENOMIC DNA]</scope>
    <source>
        <strain evidence="10 11">IBT 29057</strain>
    </source>
</reference>
<evidence type="ECO:0000256" key="3">
    <source>
        <dbReference type="ARBA" id="ARBA00022475"/>
    </source>
</evidence>
<dbReference type="Proteomes" id="UP001216150">
    <property type="component" value="Unassembled WGS sequence"/>
</dbReference>
<evidence type="ECO:0000256" key="7">
    <source>
        <dbReference type="ARBA" id="ARBA00035120"/>
    </source>
</evidence>
<keyword evidence="5 9" id="KW-1133">Transmembrane helix</keyword>
<evidence type="ECO:0000256" key="2">
    <source>
        <dbReference type="ARBA" id="ARBA00004651"/>
    </source>
</evidence>
<evidence type="ECO:0000256" key="1">
    <source>
        <dbReference type="ARBA" id="ARBA00002598"/>
    </source>
</evidence>
<evidence type="ECO:0000313" key="10">
    <source>
        <dbReference type="EMBL" id="KAJ5569215.1"/>
    </source>
</evidence>
<evidence type="ECO:0000256" key="6">
    <source>
        <dbReference type="ARBA" id="ARBA00023136"/>
    </source>
</evidence>
<comment type="catalytic activity">
    <reaction evidence="8">
        <text>fluoride(in) = fluoride(out)</text>
        <dbReference type="Rhea" id="RHEA:76159"/>
        <dbReference type="ChEBI" id="CHEBI:17051"/>
    </reaction>
    <physiologicalReaction direction="left-to-right" evidence="8">
        <dbReference type="Rhea" id="RHEA:76160"/>
    </physiologicalReaction>
</comment>
<sequence length="165" mass="17537">MGRGDLPGYSIAKTSATGFYMEFRIVERAGSICFSFRSGWLPGAVLPFPQTKRPHPVLSLGTFTVNLGGTMVLGMAYSIQHASIGASSLGGGSIVSCQVLQGIMDGFCGCLTTVSTWVLELSDLRRRHAYLYGGVSVIIALCALVIEIGSLQWTRGLATPACFTH</sequence>